<dbReference type="InterPro" id="IPR031983">
    <property type="entry name" value="DUF4786"/>
</dbReference>
<evidence type="ECO:0000256" key="2">
    <source>
        <dbReference type="SAM" id="SignalP"/>
    </source>
</evidence>
<evidence type="ECO:0000313" key="5">
    <source>
        <dbReference type="RefSeq" id="XP_046587390.1"/>
    </source>
</evidence>
<keyword evidence="2" id="KW-0732">Signal</keyword>
<feature type="compositionally biased region" description="Basic and acidic residues" evidence="1">
    <location>
        <begin position="70"/>
        <end position="88"/>
    </location>
</feature>
<evidence type="ECO:0000256" key="1">
    <source>
        <dbReference type="SAM" id="MobiDB-lite"/>
    </source>
</evidence>
<dbReference type="RefSeq" id="XP_046587390.1">
    <property type="nucleotide sequence ID" value="XM_046731434.1"/>
</dbReference>
<keyword evidence="3" id="KW-1185">Reference proteome</keyword>
<feature type="chain" id="PRO_5045024447" evidence="2">
    <location>
        <begin position="23"/>
        <end position="308"/>
    </location>
</feature>
<evidence type="ECO:0000313" key="4">
    <source>
        <dbReference type="RefSeq" id="XP_046587389.1"/>
    </source>
</evidence>
<feature type="compositionally biased region" description="Basic and acidic residues" evidence="1">
    <location>
        <begin position="29"/>
        <end position="39"/>
    </location>
</feature>
<reference evidence="4 5" key="1">
    <citation type="submission" date="2025-05" db="UniProtKB">
        <authorList>
            <consortium name="RefSeq"/>
        </authorList>
    </citation>
    <scope>IDENTIFICATION</scope>
    <source>
        <tissue evidence="4 5">Thorax and Abdomen</tissue>
    </source>
</reference>
<name>A0ABM3FH88_NEOLC</name>
<gene>
    <name evidence="4 5" type="primary">LOC107222048</name>
</gene>
<sequence>MSSLAIIFIITIASSLGSRTSAAPADETSYDRNRLKVEDATDEEASASPLTESPISSTKDEVEVSEDQENESRVNFEDEASRDLRSENSPDAVLEDEEDYKKDKRSKSKSKGRKHKALFIDYPFIPQLAAMPSYDAYDELQDTEGRTPSGGGGNGALRKGFQESNIYYIRLPPTPYIFVPGLGYVSQPPTYSTGHRIRPQIGHVRPQLDPYRPHHPQPIYNSPLNEINPFINLPVDFVSNGKPTGVYQWQSQNYQPHKRPETHIATLDKGPYFFNGRPHSIYLLRPDARPPVHQSVQFPDYQDSSLYY</sequence>
<dbReference type="Pfam" id="PF16027">
    <property type="entry name" value="DUF4786"/>
    <property type="match status" value="1"/>
</dbReference>
<dbReference type="RefSeq" id="XP_046587389.1">
    <property type="nucleotide sequence ID" value="XM_046731433.1"/>
</dbReference>
<organism evidence="3 4">
    <name type="scientific">Neodiprion lecontei</name>
    <name type="common">Redheaded pine sawfly</name>
    <dbReference type="NCBI Taxonomy" id="441921"/>
    <lineage>
        <taxon>Eukaryota</taxon>
        <taxon>Metazoa</taxon>
        <taxon>Ecdysozoa</taxon>
        <taxon>Arthropoda</taxon>
        <taxon>Hexapoda</taxon>
        <taxon>Insecta</taxon>
        <taxon>Pterygota</taxon>
        <taxon>Neoptera</taxon>
        <taxon>Endopterygota</taxon>
        <taxon>Hymenoptera</taxon>
        <taxon>Tenthredinoidea</taxon>
        <taxon>Diprionidae</taxon>
        <taxon>Diprioninae</taxon>
        <taxon>Neodiprion</taxon>
    </lineage>
</organism>
<dbReference type="Proteomes" id="UP000829291">
    <property type="component" value="Chromosome 2"/>
</dbReference>
<accession>A0ABM3FH88</accession>
<feature type="region of interest" description="Disordered" evidence="1">
    <location>
        <begin position="18"/>
        <end position="109"/>
    </location>
</feature>
<feature type="signal peptide" evidence="2">
    <location>
        <begin position="1"/>
        <end position="22"/>
    </location>
</feature>
<protein>
    <submittedName>
        <fullName evidence="4 5">Uncharacterized protein LOC107222048</fullName>
    </submittedName>
</protein>
<dbReference type="GeneID" id="107222048"/>
<evidence type="ECO:0000313" key="3">
    <source>
        <dbReference type="Proteomes" id="UP000829291"/>
    </source>
</evidence>
<feature type="compositionally biased region" description="Polar residues" evidence="1">
    <location>
        <begin position="48"/>
        <end position="57"/>
    </location>
</feature>
<proteinExistence type="predicted"/>